<proteinExistence type="predicted"/>
<keyword evidence="1" id="KW-0472">Membrane</keyword>
<feature type="transmembrane region" description="Helical" evidence="1">
    <location>
        <begin position="204"/>
        <end position="225"/>
    </location>
</feature>
<accession>A0A5K7SGZ5</accession>
<evidence type="ECO:0000256" key="1">
    <source>
        <dbReference type="SAM" id="Phobius"/>
    </source>
</evidence>
<reference evidence="2" key="1">
    <citation type="journal article" date="2020" name="Int. J. Syst. Evol. Microbiol.">
        <title>Aquipluma nitroreducens gen. nov. sp. nov., a novel facultatively anaerobic bacterium isolated from a freshwater lake.</title>
        <authorList>
            <person name="Watanabe M."/>
            <person name="Kojima H."/>
            <person name="Fukui M."/>
        </authorList>
    </citation>
    <scope>NUCLEOTIDE SEQUENCE</scope>
    <source>
        <strain evidence="2">MeG22</strain>
    </source>
</reference>
<name>A0A5K7SGZ5_9BACT</name>
<dbReference type="AlphaFoldDB" id="A0A5K7SGZ5"/>
<feature type="transmembrane region" description="Helical" evidence="1">
    <location>
        <begin position="176"/>
        <end position="198"/>
    </location>
</feature>
<gene>
    <name evidence="2" type="ORF">AQPE_5032</name>
</gene>
<dbReference type="EMBL" id="AP018694">
    <property type="protein sequence ID" value="BBE20838.1"/>
    <property type="molecule type" value="Genomic_DNA"/>
</dbReference>
<dbReference type="Proteomes" id="UP001193389">
    <property type="component" value="Chromosome"/>
</dbReference>
<keyword evidence="1" id="KW-1133">Transmembrane helix</keyword>
<evidence type="ECO:0000313" key="3">
    <source>
        <dbReference type="Proteomes" id="UP001193389"/>
    </source>
</evidence>
<protein>
    <submittedName>
        <fullName evidence="2">Uncharacterized protein</fullName>
    </submittedName>
</protein>
<keyword evidence="3" id="KW-1185">Reference proteome</keyword>
<keyword evidence="1" id="KW-0812">Transmembrane</keyword>
<sequence>MKSTKQIWQKWSVAVKVLPLMVVVATLKLLSHKFGLEVMELNALFSSLVAGTIFLIGFLISGVLSDYKESEKIPSELTASMRVMLDDAYTIWKSKNSETARQFIEFEKIFMNLLMNWFYKKERTKSLLEKLGRMNDFFAELDKEGIQPAYIIKMKNEQNNIRKLIMRIDTIRDTDFIGSAYAIVEAMGVLTGFGLIVIKIEPFYASLFFTLLVTFLISYMVFLIIDLDNPFDYSAKGEGGTEVSLKPLRDLEIVFSEFELN</sequence>
<dbReference type="RefSeq" id="WP_318348931.1">
    <property type="nucleotide sequence ID" value="NZ_AP018694.1"/>
</dbReference>
<evidence type="ECO:0000313" key="2">
    <source>
        <dbReference type="EMBL" id="BBE20838.1"/>
    </source>
</evidence>
<organism evidence="2 3">
    <name type="scientific">Aquipluma nitroreducens</name>
    <dbReference type="NCBI Taxonomy" id="2010828"/>
    <lineage>
        <taxon>Bacteria</taxon>
        <taxon>Pseudomonadati</taxon>
        <taxon>Bacteroidota</taxon>
        <taxon>Bacteroidia</taxon>
        <taxon>Marinilabiliales</taxon>
        <taxon>Prolixibacteraceae</taxon>
        <taxon>Aquipluma</taxon>
    </lineage>
</organism>
<dbReference type="KEGG" id="anf:AQPE_5032"/>
<feature type="transmembrane region" description="Helical" evidence="1">
    <location>
        <begin position="12"/>
        <end position="31"/>
    </location>
</feature>
<feature type="transmembrane region" description="Helical" evidence="1">
    <location>
        <begin position="43"/>
        <end position="64"/>
    </location>
</feature>